<sequence length="576" mass="61199" precursor="true">MNHRHSLVCLIAGLILCMMLVGAAGAGTPVKIMPLGDSLTQGSNLTPDQASHPTYRYWLWNGLVSAGYQIDYVGSARSNFTYQFDQDHEGHAGYTTDMILNGNRSDSASGNLTTWLSSYSPDIVLLSLGSEDQVAGVPLNQTLQNVALIVNQLRTRNPSVKILVGTVPPSTVYRQSVQTINDGLAVVAAAQNTSSSPVTLVDLTTGYDGTTDNQAGSILPNESGERKIAQRWYNALVPLLPSSTLAPTPVTTIETQVTVTTSSGNPAVIPFAGATIYAGEQSLNISATGVAAGTTLGWFKPGVRPSNITPDDSLVVDNPISFTVPAGTKNGIWYDMTRMVPAFTVRDPSVGVRVIDLQRNVDITGQTINASTPVGFILDTNLESFTQRGASAQVTIRVQNPAGQIYRGLIDDHGMVNWLNNISVTTNPFSVKGAGSYGSLWNTGDLNYTAGQYQIWAETNVNNIKESYLQSDGSYSLGMAVSVPVILTIGTNGVNLTNTTSPAGNLSGTITQNMSMVNGAATHVAVNNSSAQQENTSSGPLYLTYTIVAIAIILLIVGLTRPRKPNRRRGGNNRDL</sequence>
<keyword evidence="5" id="KW-1185">Reference proteome</keyword>
<dbReference type="Pfam" id="PF13472">
    <property type="entry name" value="Lipase_GDSL_2"/>
    <property type="match status" value="1"/>
</dbReference>
<dbReference type="OrthoDB" id="36243at2157"/>
<dbReference type="AlphaFoldDB" id="B8GKN6"/>
<evidence type="ECO:0000259" key="3">
    <source>
        <dbReference type="Pfam" id="PF13472"/>
    </source>
</evidence>
<dbReference type="eggNOG" id="arCOG08219">
    <property type="taxonomic scope" value="Archaea"/>
</dbReference>
<feature type="domain" description="DUF3821" evidence="2">
    <location>
        <begin position="272"/>
        <end position="466"/>
    </location>
</feature>
<name>B8GKN6_METPE</name>
<evidence type="ECO:0000259" key="2">
    <source>
        <dbReference type="Pfam" id="PF12863"/>
    </source>
</evidence>
<dbReference type="PANTHER" id="PTHR30383:SF2">
    <property type="entry name" value="CELLULOSE-BINDING PROTEIN"/>
    <property type="match status" value="1"/>
</dbReference>
<dbReference type="InterPro" id="IPR051532">
    <property type="entry name" value="Ester_Hydrolysis_Enzymes"/>
</dbReference>
<dbReference type="Proteomes" id="UP000002457">
    <property type="component" value="Chromosome"/>
</dbReference>
<keyword evidence="1" id="KW-0812">Transmembrane</keyword>
<reference evidence="4 5" key="1">
    <citation type="journal article" date="2015" name="Genome Announc.">
        <title>Complete Genome Sequence of Methanosphaerula palustris E1-9CT, a Hydrogenotrophic Methanogen Isolated from a Minerotrophic Fen Peatland.</title>
        <authorList>
            <person name="Cadillo-Quiroz H."/>
            <person name="Browne P."/>
            <person name="Kyrpides N."/>
            <person name="Woyke T."/>
            <person name="Goodwin L."/>
            <person name="Detter C."/>
            <person name="Yavitt J.B."/>
            <person name="Zinder S.H."/>
        </authorList>
    </citation>
    <scope>NUCLEOTIDE SEQUENCE [LARGE SCALE GENOMIC DNA]</scope>
    <source>
        <strain evidence="5">ATCC BAA-1556 / DSM 19958 / E1-9c</strain>
    </source>
</reference>
<dbReference type="GO" id="GO:0004622">
    <property type="term" value="F:phosphatidylcholine lysophospholipase activity"/>
    <property type="evidence" value="ECO:0007669"/>
    <property type="project" value="TreeGrafter"/>
</dbReference>
<dbReference type="InterPro" id="IPR024277">
    <property type="entry name" value="DUF3821"/>
</dbReference>
<dbReference type="SUPFAM" id="SSF52266">
    <property type="entry name" value="SGNH hydrolase"/>
    <property type="match status" value="1"/>
</dbReference>
<dbReference type="HOGENOM" id="CLU_473004_0_0_2"/>
<dbReference type="GeneID" id="25394186"/>
<evidence type="ECO:0000313" key="5">
    <source>
        <dbReference type="Proteomes" id="UP000002457"/>
    </source>
</evidence>
<dbReference type="Gene3D" id="3.40.50.1110">
    <property type="entry name" value="SGNH hydrolase"/>
    <property type="match status" value="1"/>
</dbReference>
<keyword evidence="1" id="KW-0472">Membrane</keyword>
<dbReference type="InterPro" id="IPR013830">
    <property type="entry name" value="SGNH_hydro"/>
</dbReference>
<feature type="domain" description="SGNH hydrolase-type esterase" evidence="3">
    <location>
        <begin position="35"/>
        <end position="224"/>
    </location>
</feature>
<evidence type="ECO:0000313" key="4">
    <source>
        <dbReference type="EMBL" id="ACL17182.1"/>
    </source>
</evidence>
<proteinExistence type="predicted"/>
<dbReference type="InterPro" id="IPR036514">
    <property type="entry name" value="SGNH_hydro_sf"/>
</dbReference>
<dbReference type="Pfam" id="PF12863">
    <property type="entry name" value="DUF3821"/>
    <property type="match status" value="1"/>
</dbReference>
<protein>
    <submittedName>
        <fullName evidence="4">Lipolytic protein G-D-S-L family</fullName>
    </submittedName>
</protein>
<gene>
    <name evidence="4" type="ordered locus">Mpal_1877</name>
</gene>
<dbReference type="PANTHER" id="PTHR30383">
    <property type="entry name" value="THIOESTERASE 1/PROTEASE 1/LYSOPHOSPHOLIPASE L1"/>
    <property type="match status" value="1"/>
</dbReference>
<accession>B8GKN6</accession>
<evidence type="ECO:0000256" key="1">
    <source>
        <dbReference type="SAM" id="Phobius"/>
    </source>
</evidence>
<dbReference type="EMBL" id="CP001338">
    <property type="protein sequence ID" value="ACL17182.1"/>
    <property type="molecule type" value="Genomic_DNA"/>
</dbReference>
<dbReference type="STRING" id="521011.Mpal_1877"/>
<feature type="transmembrane region" description="Helical" evidence="1">
    <location>
        <begin position="539"/>
        <end position="559"/>
    </location>
</feature>
<organism evidence="4 5">
    <name type="scientific">Methanosphaerula palustris (strain ATCC BAA-1556 / DSM 19958 / E1-9c)</name>
    <dbReference type="NCBI Taxonomy" id="521011"/>
    <lineage>
        <taxon>Archaea</taxon>
        <taxon>Methanobacteriati</taxon>
        <taxon>Methanobacteriota</taxon>
        <taxon>Stenosarchaea group</taxon>
        <taxon>Methanomicrobia</taxon>
        <taxon>Methanomicrobiales</taxon>
        <taxon>Methanoregulaceae</taxon>
        <taxon>Methanosphaerula</taxon>
    </lineage>
</organism>
<keyword evidence="1" id="KW-1133">Transmembrane helix</keyword>
<dbReference type="KEGG" id="mpl:Mpal_1877"/>
<dbReference type="RefSeq" id="WP_012618501.1">
    <property type="nucleotide sequence ID" value="NC_011832.1"/>
</dbReference>